<proteinExistence type="predicted"/>
<dbReference type="SUPFAM" id="SSF48452">
    <property type="entry name" value="TPR-like"/>
    <property type="match status" value="1"/>
</dbReference>
<dbReference type="Pfam" id="PF07730">
    <property type="entry name" value="HisKA_3"/>
    <property type="match status" value="1"/>
</dbReference>
<dbReference type="CDD" id="cd16917">
    <property type="entry name" value="HATPase_UhpB-NarQ-NarX-like"/>
    <property type="match status" value="1"/>
</dbReference>
<keyword evidence="6 12" id="KW-0418">Kinase</keyword>
<evidence type="ECO:0000256" key="8">
    <source>
        <dbReference type="ARBA" id="ARBA00023012"/>
    </source>
</evidence>
<dbReference type="Gene3D" id="1.20.5.1930">
    <property type="match status" value="1"/>
</dbReference>
<keyword evidence="9" id="KW-0472">Membrane</keyword>
<name>A0A6I3LMI3_9FLAO</name>
<dbReference type="Gene3D" id="3.30.565.10">
    <property type="entry name" value="Histidine kinase-like ATPase, C-terminal domain"/>
    <property type="match status" value="1"/>
</dbReference>
<keyword evidence="4" id="KW-0808">Transferase</keyword>
<keyword evidence="3" id="KW-0597">Phosphoprotein</keyword>
<evidence type="ECO:0000256" key="7">
    <source>
        <dbReference type="ARBA" id="ARBA00022840"/>
    </source>
</evidence>
<feature type="transmembrane region" description="Helical" evidence="9">
    <location>
        <begin position="423"/>
        <end position="444"/>
    </location>
</feature>
<evidence type="ECO:0000256" key="5">
    <source>
        <dbReference type="ARBA" id="ARBA00022741"/>
    </source>
</evidence>
<evidence type="ECO:0000256" key="4">
    <source>
        <dbReference type="ARBA" id="ARBA00022679"/>
    </source>
</evidence>
<dbReference type="InterPro" id="IPR019734">
    <property type="entry name" value="TPR_rpt"/>
</dbReference>
<dbReference type="EC" id="2.7.13.3" evidence="2"/>
<dbReference type="InterPro" id="IPR011712">
    <property type="entry name" value="Sig_transdc_His_kin_sub3_dim/P"/>
</dbReference>
<keyword evidence="5" id="KW-0547">Nucleotide-binding</keyword>
<dbReference type="InterPro" id="IPR036890">
    <property type="entry name" value="HATPase_C_sf"/>
</dbReference>
<comment type="caution">
    <text evidence="12">The sequence shown here is derived from an EMBL/GenBank/DDBJ whole genome shotgun (WGS) entry which is preliminary data.</text>
</comment>
<feature type="domain" description="Histidine kinase/HSP90-like ATPase" evidence="10">
    <location>
        <begin position="589"/>
        <end position="670"/>
    </location>
</feature>
<evidence type="ECO:0000256" key="1">
    <source>
        <dbReference type="ARBA" id="ARBA00000085"/>
    </source>
</evidence>
<organism evidence="12 13">
    <name type="scientific">Myroides albus</name>
    <dbReference type="NCBI Taxonomy" id="2562892"/>
    <lineage>
        <taxon>Bacteria</taxon>
        <taxon>Pseudomonadati</taxon>
        <taxon>Bacteroidota</taxon>
        <taxon>Flavobacteriia</taxon>
        <taxon>Flavobacteriales</taxon>
        <taxon>Flavobacteriaceae</taxon>
        <taxon>Myroides</taxon>
    </lineage>
</organism>
<dbReference type="RefSeq" id="WP_155092928.1">
    <property type="nucleotide sequence ID" value="NZ_CP102754.1"/>
</dbReference>
<keyword evidence="13" id="KW-1185">Reference proteome</keyword>
<evidence type="ECO:0000256" key="2">
    <source>
        <dbReference type="ARBA" id="ARBA00012438"/>
    </source>
</evidence>
<evidence type="ECO:0000256" key="3">
    <source>
        <dbReference type="ARBA" id="ARBA00022553"/>
    </source>
</evidence>
<dbReference type="InterPro" id="IPR011990">
    <property type="entry name" value="TPR-like_helical_dom_sf"/>
</dbReference>
<dbReference type="GO" id="GO:0046983">
    <property type="term" value="F:protein dimerization activity"/>
    <property type="evidence" value="ECO:0007669"/>
    <property type="project" value="InterPro"/>
</dbReference>
<reference evidence="12 13" key="1">
    <citation type="submission" date="2019-11" db="EMBL/GenBank/DDBJ databases">
        <title>Genome of Strain BIT-d1.</title>
        <authorList>
            <person name="Yang Y."/>
        </authorList>
    </citation>
    <scope>NUCLEOTIDE SEQUENCE [LARGE SCALE GENOMIC DNA]</scope>
    <source>
        <strain evidence="12 13">BIT-d1</strain>
    </source>
</reference>
<gene>
    <name evidence="12" type="ORF">GJV76_12380</name>
</gene>
<evidence type="ECO:0000259" key="11">
    <source>
        <dbReference type="Pfam" id="PF07730"/>
    </source>
</evidence>
<dbReference type="AlphaFoldDB" id="A0A6I3LMI3"/>
<sequence length="673" mass="78086">MANKIRNFIYYPITFLILFTVISCHEKHTVYKTDIDNLYAIKRDIQDKDSIAQSIQDKTKRALNSKNTKKDAQLIDSVIDVLRWTNEKKAFLKLNSIAHDDAIQQNDQTRLANTYHDLAVFYHDEGQLDSVYYYYLKAENIFKKNGDSLPVAENNFYQSRLLYELGLQMESEVKLSKSLKILQDFPKNPLLIEAYQLMSLYNIEHGEFDKALINLKKAEKILQDDEGKFEVLPRDKFYLAYSALYANISFLYIETKEYSKAVEYSTKGIEYIQYNYTDLGFAFINLEHQLAQHYNGTNPDVIGGLLISYNLFDKLKHIFFQADTAKIISNIYSELGDKSNSLKWAWTSYNLAKKDKFFKKQKEAIELILLNDKDYPTPALVKELIDLNKVLEVEQKETREKFAKIEYETFLLVKENQSLRQKIAVILAISTVVTIGLAFIIFYFRLKNKNKELFNLNIQKSKNEKILNLLIENNNIEHKSIQKERNRISKDLHDGVINSLFTLRFNLQQMDSANKEMQQLLIKEIVNLEQTVRDISHSLAKSSLLKNKSFENLLVELVNKQSNNFKTVFTITLEDDLSFEHLTTLQKVNIYHILQETLQNINKHSYATKCQINVTSTNDKIVFEVKDNGIGIKGNRINGLGLNSMKERAQAIKADFKIISKINKGTTITLANK</sequence>
<evidence type="ECO:0000313" key="13">
    <source>
        <dbReference type="Proteomes" id="UP000438760"/>
    </source>
</evidence>
<keyword evidence="8" id="KW-0902">Two-component regulatory system</keyword>
<dbReference type="PANTHER" id="PTHR24421">
    <property type="entry name" value="NITRATE/NITRITE SENSOR PROTEIN NARX-RELATED"/>
    <property type="match status" value="1"/>
</dbReference>
<dbReference type="OrthoDB" id="977000at2"/>
<accession>A0A6I3LMI3</accession>
<evidence type="ECO:0000256" key="6">
    <source>
        <dbReference type="ARBA" id="ARBA00022777"/>
    </source>
</evidence>
<feature type="domain" description="Signal transduction histidine kinase subgroup 3 dimerisation and phosphoacceptor" evidence="11">
    <location>
        <begin position="484"/>
        <end position="535"/>
    </location>
</feature>
<evidence type="ECO:0000259" key="10">
    <source>
        <dbReference type="Pfam" id="PF02518"/>
    </source>
</evidence>
<keyword evidence="7" id="KW-0067">ATP-binding</keyword>
<dbReference type="InterPro" id="IPR003594">
    <property type="entry name" value="HATPase_dom"/>
</dbReference>
<dbReference type="EMBL" id="WMJX01000034">
    <property type="protein sequence ID" value="MTG98917.1"/>
    <property type="molecule type" value="Genomic_DNA"/>
</dbReference>
<dbReference type="GO" id="GO:0000155">
    <property type="term" value="F:phosphorelay sensor kinase activity"/>
    <property type="evidence" value="ECO:0007669"/>
    <property type="project" value="InterPro"/>
</dbReference>
<dbReference type="PANTHER" id="PTHR24421:SF10">
    <property type="entry name" value="NITRATE_NITRITE SENSOR PROTEIN NARQ"/>
    <property type="match status" value="1"/>
</dbReference>
<keyword evidence="9" id="KW-0812">Transmembrane</keyword>
<evidence type="ECO:0000256" key="9">
    <source>
        <dbReference type="SAM" id="Phobius"/>
    </source>
</evidence>
<dbReference type="GO" id="GO:0016020">
    <property type="term" value="C:membrane"/>
    <property type="evidence" value="ECO:0007669"/>
    <property type="project" value="InterPro"/>
</dbReference>
<comment type="catalytic activity">
    <reaction evidence="1">
        <text>ATP + protein L-histidine = ADP + protein N-phospho-L-histidine.</text>
        <dbReference type="EC" id="2.7.13.3"/>
    </reaction>
</comment>
<evidence type="ECO:0000313" key="12">
    <source>
        <dbReference type="EMBL" id="MTG98917.1"/>
    </source>
</evidence>
<dbReference type="Gene3D" id="1.25.40.10">
    <property type="entry name" value="Tetratricopeptide repeat domain"/>
    <property type="match status" value="1"/>
</dbReference>
<dbReference type="Proteomes" id="UP000438760">
    <property type="component" value="Unassembled WGS sequence"/>
</dbReference>
<protein>
    <recommendedName>
        <fullName evidence="2">histidine kinase</fullName>
        <ecNumber evidence="2">2.7.13.3</ecNumber>
    </recommendedName>
</protein>
<dbReference type="PROSITE" id="PS51257">
    <property type="entry name" value="PROKAR_LIPOPROTEIN"/>
    <property type="match status" value="1"/>
</dbReference>
<dbReference type="GO" id="GO:0005524">
    <property type="term" value="F:ATP binding"/>
    <property type="evidence" value="ECO:0007669"/>
    <property type="project" value="UniProtKB-KW"/>
</dbReference>
<dbReference type="InterPro" id="IPR050482">
    <property type="entry name" value="Sensor_HK_TwoCompSys"/>
</dbReference>
<dbReference type="SMART" id="SM00028">
    <property type="entry name" value="TPR"/>
    <property type="match status" value="3"/>
</dbReference>
<keyword evidence="9" id="KW-1133">Transmembrane helix</keyword>
<dbReference type="SUPFAM" id="SSF55874">
    <property type="entry name" value="ATPase domain of HSP90 chaperone/DNA topoisomerase II/histidine kinase"/>
    <property type="match status" value="1"/>
</dbReference>
<dbReference type="Pfam" id="PF02518">
    <property type="entry name" value="HATPase_c"/>
    <property type="match status" value="1"/>
</dbReference>